<feature type="region of interest" description="Disordered" evidence="1">
    <location>
        <begin position="1"/>
        <end position="46"/>
    </location>
</feature>
<feature type="compositionally biased region" description="Polar residues" evidence="1">
    <location>
        <begin position="19"/>
        <end position="32"/>
    </location>
</feature>
<organism evidence="2">
    <name type="scientific">Zea mays</name>
    <name type="common">Maize</name>
    <dbReference type="NCBI Taxonomy" id="4577"/>
    <lineage>
        <taxon>Eukaryota</taxon>
        <taxon>Viridiplantae</taxon>
        <taxon>Streptophyta</taxon>
        <taxon>Embryophyta</taxon>
        <taxon>Tracheophyta</taxon>
        <taxon>Spermatophyta</taxon>
        <taxon>Magnoliopsida</taxon>
        <taxon>Liliopsida</taxon>
        <taxon>Poales</taxon>
        <taxon>Poaceae</taxon>
        <taxon>PACMAD clade</taxon>
        <taxon>Panicoideae</taxon>
        <taxon>Andropogonodae</taxon>
        <taxon>Andropogoneae</taxon>
        <taxon>Tripsacinae</taxon>
        <taxon>Zea</taxon>
    </lineage>
</organism>
<dbReference type="EMBL" id="CM007647">
    <property type="protein sequence ID" value="ONM11334.1"/>
    <property type="molecule type" value="Genomic_DNA"/>
</dbReference>
<protein>
    <submittedName>
        <fullName evidence="2">Uncharacterized protein</fullName>
    </submittedName>
</protein>
<reference evidence="2" key="1">
    <citation type="submission" date="2015-12" db="EMBL/GenBank/DDBJ databases">
        <title>Update maize B73 reference genome by single molecule sequencing technologies.</title>
        <authorList>
            <consortium name="Maize Genome Sequencing Project"/>
            <person name="Ware D."/>
        </authorList>
    </citation>
    <scope>NUCLEOTIDE SEQUENCE [LARGE SCALE GENOMIC DNA]</scope>
    <source>
        <tissue evidence="2">Seedling</tissue>
    </source>
</reference>
<evidence type="ECO:0000313" key="2">
    <source>
        <dbReference type="EMBL" id="ONM11334.1"/>
    </source>
</evidence>
<dbReference type="AlphaFoldDB" id="A0A1D6LAY3"/>
<gene>
    <name evidence="2" type="ORF">ZEAMMB73_Zm00001d034772</name>
</gene>
<proteinExistence type="predicted"/>
<sequence length="73" mass="8114">MGPMTEAERRTHRFGGVSGSSSRPNRIRSLSSEPVLPSSISATGRSTSSIIVLHRPSVDLRSRRTQQARWMYS</sequence>
<accession>A0A1D6LAY3</accession>
<evidence type="ECO:0000256" key="1">
    <source>
        <dbReference type="SAM" id="MobiDB-lite"/>
    </source>
</evidence>
<name>A0A1D6LAY3_MAIZE</name>